<organism evidence="3 4">
    <name type="scientific">Catellatospora chokoriensis</name>
    <dbReference type="NCBI Taxonomy" id="310353"/>
    <lineage>
        <taxon>Bacteria</taxon>
        <taxon>Bacillati</taxon>
        <taxon>Actinomycetota</taxon>
        <taxon>Actinomycetes</taxon>
        <taxon>Micromonosporales</taxon>
        <taxon>Micromonosporaceae</taxon>
        <taxon>Catellatospora</taxon>
    </lineage>
</organism>
<feature type="compositionally biased region" description="Basic and acidic residues" evidence="1">
    <location>
        <begin position="154"/>
        <end position="163"/>
    </location>
</feature>
<dbReference type="InterPro" id="IPR047789">
    <property type="entry name" value="CU044_5270-like"/>
</dbReference>
<proteinExistence type="predicted"/>
<evidence type="ECO:0008006" key="5">
    <source>
        <dbReference type="Google" id="ProtNLM"/>
    </source>
</evidence>
<sequence length="361" mass="38477">MDDLNLIREVLNAPPPSARATVQARNRLTAAMAVPRPARHRPRRHVLAAVGTLAGLAALSLVVIPPGGRPDPGPQPPDTSARGLLLAAARQAADADTETGRYWHVRKVVHSGPFSVGKASDQYLIIDRDVSEQWIARDPAEPSWTGSRRLGSRPRGEADEKAWRRAGSPTRWNLPGDGGSVHRSTAPDKGRLDRLNQVPYLIDLGGFDRAEVQALPTDPDRLRDLFTARIAAGRDGFAPGTGGSDSRLFGAMCQLLMDVPAPPAVRAAAFTVLAGITGMHSIGEVTDGLGRTGIGIELAQHTAEVDEVRRLVVDPVTHLLLASSYSANLVGGDGNRPLKEQHQVILQAGWTDAKPAIPALP</sequence>
<evidence type="ECO:0000256" key="1">
    <source>
        <dbReference type="SAM" id="MobiDB-lite"/>
    </source>
</evidence>
<protein>
    <recommendedName>
        <fullName evidence="5">CU044_5270 family protein</fullName>
    </recommendedName>
</protein>
<keyword evidence="4" id="KW-1185">Reference proteome</keyword>
<evidence type="ECO:0000313" key="4">
    <source>
        <dbReference type="Proteomes" id="UP000619293"/>
    </source>
</evidence>
<dbReference type="RefSeq" id="WP_191838363.1">
    <property type="nucleotide sequence ID" value="NZ_BAAALB010000003.1"/>
</dbReference>
<comment type="caution">
    <text evidence="3">The sequence shown here is derived from an EMBL/GenBank/DDBJ whole genome shotgun (WGS) entry which is preliminary data.</text>
</comment>
<evidence type="ECO:0000313" key="3">
    <source>
        <dbReference type="EMBL" id="GIF93252.1"/>
    </source>
</evidence>
<keyword evidence="2" id="KW-0812">Transmembrane</keyword>
<dbReference type="EMBL" id="BONG01000059">
    <property type="protein sequence ID" value="GIF93252.1"/>
    <property type="molecule type" value="Genomic_DNA"/>
</dbReference>
<dbReference type="Proteomes" id="UP000619293">
    <property type="component" value="Unassembled WGS sequence"/>
</dbReference>
<name>A0A8J3NUS0_9ACTN</name>
<evidence type="ECO:0000256" key="2">
    <source>
        <dbReference type="SAM" id="Phobius"/>
    </source>
</evidence>
<reference evidence="3 4" key="1">
    <citation type="submission" date="2021-01" db="EMBL/GenBank/DDBJ databases">
        <title>Whole genome shotgun sequence of Catellatospora chokoriensis NBRC 107358.</title>
        <authorList>
            <person name="Komaki H."/>
            <person name="Tamura T."/>
        </authorList>
    </citation>
    <scope>NUCLEOTIDE SEQUENCE [LARGE SCALE GENOMIC DNA]</scope>
    <source>
        <strain evidence="3 4">NBRC 107358</strain>
    </source>
</reference>
<feature type="region of interest" description="Disordered" evidence="1">
    <location>
        <begin position="140"/>
        <end position="189"/>
    </location>
</feature>
<keyword evidence="2" id="KW-0472">Membrane</keyword>
<gene>
    <name evidence="3" type="ORF">Cch02nite_66960</name>
</gene>
<dbReference type="AlphaFoldDB" id="A0A8J3NUS0"/>
<dbReference type="NCBIfam" id="NF038083">
    <property type="entry name" value="CU044_5270_fam"/>
    <property type="match status" value="1"/>
</dbReference>
<accession>A0A8J3NUS0</accession>
<keyword evidence="2" id="KW-1133">Transmembrane helix</keyword>
<feature type="transmembrane region" description="Helical" evidence="2">
    <location>
        <begin position="46"/>
        <end position="64"/>
    </location>
</feature>